<keyword evidence="4 12" id="KW-0732">Signal</keyword>
<dbReference type="InterPro" id="IPR008160">
    <property type="entry name" value="Collagen"/>
</dbReference>
<evidence type="ECO:0000256" key="1">
    <source>
        <dbReference type="ARBA" id="ARBA00004498"/>
    </source>
</evidence>
<comment type="similarity">
    <text evidence="10">Belongs to the fibril-associated collagens with interrupted helices (FACIT) family.</text>
</comment>
<feature type="domain" description="Fibronectin type-III" evidence="14">
    <location>
        <begin position="916"/>
        <end position="1003"/>
    </location>
</feature>
<feature type="domain" description="Fibronectin type-III" evidence="14">
    <location>
        <begin position="447"/>
        <end position="539"/>
    </location>
</feature>
<dbReference type="Pfam" id="PF01391">
    <property type="entry name" value="Collagen"/>
    <property type="match status" value="3"/>
</dbReference>
<feature type="compositionally biased region" description="Low complexity" evidence="11">
    <location>
        <begin position="1555"/>
        <end position="1568"/>
    </location>
</feature>
<evidence type="ECO:0000259" key="13">
    <source>
        <dbReference type="PROSITE" id="PS50234"/>
    </source>
</evidence>
<feature type="region of interest" description="Disordered" evidence="11">
    <location>
        <begin position="1646"/>
        <end position="1759"/>
    </location>
</feature>
<dbReference type="Pfam" id="PF00041">
    <property type="entry name" value="fn3"/>
    <property type="match status" value="8"/>
</dbReference>
<gene>
    <name evidence="15" type="ORF">Q7C36_014850</name>
</gene>
<feature type="domain" description="VWFA" evidence="13">
    <location>
        <begin position="1032"/>
        <end position="1205"/>
    </location>
</feature>
<sequence>MQVMGIRALSPLLLLALTSLFIKPTHGQVPAPRRLRFKELGSGKLSVSWKEPKGEFDSYRFIYSSGPGEQERGVQVLKQDAKAVITDFDSRKEYSFKVYTVSGSQLSKPLLGTYKASRSEVSDRDPLTPSVKPDSEPEQGNEIIEEISFMCKTPAIADIVILVDGSWSIGRFNFRLVRTFLENLVTAFSISSDQTRIGLAQYSGDPRIEWHLNTHSTKEDVINAVKNLPYKGGNTLTGLALMYILENSFKPESGSRTDVPKIGILITDGKSQDDVIGPAQSLRDAGIELFAIGVKNADENELRMIASPPEETHVYNVADFNFMSSIVEGLTRTVCQRVDYLNREIKGESTSNTIPDAPSDLVTSEVTARSFRVSWTHAPGTVEKYRVVYHASRGGKPEEAVVNGDQNSVILQHLNSVTEYQVAVFAVYSNSASEGLRGSETTLALPMVNNLYLYDITHNSMRVRWVPAEGASGYMILYAPLSDQGSSDEKEVKISESVTEIELDGLTPATEYTVTVYAMYGDEASDPQTGQETTLSLSPARDLRITDVTHNSAKLSWVAASRKVKGYRIMYVKTDGDQTNEVEVGRVTTKLLSDLTSLTEYTVAIYAIYDEGQADPLTESFTTRSVPVPVSVRSSDVTTDSFRVSWQHAASGISLYRLTWKPVKGGDTREMVIGGNLNSYVILGLKPQTEYEVALSAIYKDKAESETVMLIETTVARTTTAATTTTTTAVAKMGVRGLQLSDFTTFSMLSSWELLGSNVYQYRVSYVSTRGDRAEQVIMVPGNQNSVVLQPLMSDTEYRVSVTAVYADGDGPASTRSARTLPLLAPKNLKVSEEWFNRFRITWDTPPSPTMGYRVIYQPISVPGRALETFVGDDVNTMLILNLLSGTEYSVKVIATYTTGSSDALTGKAKTLYLGVTNLNTYQVRVNSMCAQWQAHSHATRYRVTIESLLNGQKQEVSLDGSDNKHCFSDLNPNTQYKISVYALLQEVEGPAVTTIQKTLPVPTIPPTRPPTTTPLPTIPVAKEVCKAAKADLVFLVDGSWSIGDDNFLKIIRFLYSTAGALDEIGPGGTQVAIAQFSDDARTEFKLNSYENKESLLDAIQRISYKGGNTKTGRAMQHVKDAVFTRAGGTRRGVPKVLVVLTDGRSQDDVNKISHEIQMEGYIVFAIGFADADYGELVSIASKPSERHVFFVDDLDAFRKIEEKLITFVCEAATATCPSVAMSGSTLPGFRMMEMFGLVENLYSNVAGVSMEPGTFNSFSSYRISSDALLAQPTRFIHPEGLPSDYTITVVFRLLPQTPVEPFALWEILNKEKEPLVGVILDNAGKTLTFFNNDYRRDFQTVTFEGPEIKRLFYGSFHKLHIAVSKTLAQVLVDCKLAGEKPINAAGNITTDGMEVLGRMVRSRGDRDNSAPFQLQSFDIVCSTSWARRDKCCDLPSLRKEADCPALPRACTCTQDSKGPAGPPGPPGGPGIRGTRGDRGEPGPVGPVGPVGESGVPGPQGPPGPQGLSGRSIRGPPGGPGEKGEKGEAGLRGTQGIPGNSGSPGRDGPPGPRGLPGNDGPQGRAGPPGNIGGPGAPGAPGQNGPPGPTGDQGPRGLAGSKGDKGERGDAQSTSSVQAIARQVCEQLIQTHMARYNSILNHIPRQQAVSVRTVPGPPGEPGRAGPPGQQGEQGPPGRPGFPGTNGENGQPGVRGLPGDKGEKGSSGVGVQGPRGPSGPPGPPGEGRSGSPGPSGRPGNPGGSGRPGIPGPVGPPGPPGYCDPNSCGMRFFHHEVTDRDIPVAPMQPNPYQTYGPDEVEGGEEDPYAGYGTHHSYYQPSYPEPHPVGPEEPIAIVDVEEELRSPGIQRLTRSTEEQEHNRETRTSAHF</sequence>
<feature type="compositionally biased region" description="Basic and acidic residues" evidence="11">
    <location>
        <begin position="1850"/>
        <end position="1867"/>
    </location>
</feature>
<evidence type="ECO:0000256" key="2">
    <source>
        <dbReference type="ARBA" id="ARBA00022525"/>
    </source>
</evidence>
<dbReference type="Proteomes" id="UP001187315">
    <property type="component" value="Unassembled WGS sequence"/>
</dbReference>
<feature type="compositionally biased region" description="Low complexity" evidence="11">
    <location>
        <begin position="1660"/>
        <end position="1674"/>
    </location>
</feature>
<dbReference type="SMART" id="SM00210">
    <property type="entry name" value="TSPN"/>
    <property type="match status" value="1"/>
</dbReference>
<feature type="region of interest" description="Disordered" evidence="11">
    <location>
        <begin position="1454"/>
        <end position="1616"/>
    </location>
</feature>
<feature type="domain" description="Fibronectin type-III" evidence="14">
    <location>
        <begin position="31"/>
        <end position="120"/>
    </location>
</feature>
<dbReference type="PRINTS" id="PR00453">
    <property type="entry name" value="VWFADOMAIN"/>
</dbReference>
<dbReference type="SUPFAM" id="SSF49899">
    <property type="entry name" value="Concanavalin A-like lectins/glucanases"/>
    <property type="match status" value="1"/>
</dbReference>
<dbReference type="FunFam" id="2.60.40.10:FF:000444">
    <property type="entry name" value="Collagen alpha-1(XIV) chain isoform X2"/>
    <property type="match status" value="1"/>
</dbReference>
<feature type="domain" description="Fibronectin type-III" evidence="14">
    <location>
        <begin position="357"/>
        <end position="446"/>
    </location>
</feature>
<feature type="domain" description="Fibronectin type-III" evidence="14">
    <location>
        <begin position="628"/>
        <end position="718"/>
    </location>
</feature>
<feature type="compositionally biased region" description="Basic and acidic residues" evidence="11">
    <location>
        <begin position="117"/>
        <end position="126"/>
    </location>
</feature>
<dbReference type="GO" id="GO:0005614">
    <property type="term" value="C:interstitial matrix"/>
    <property type="evidence" value="ECO:0007669"/>
    <property type="project" value="TreeGrafter"/>
</dbReference>
<dbReference type="InterPro" id="IPR048287">
    <property type="entry name" value="TSPN-like_N"/>
</dbReference>
<feature type="domain" description="VWFA" evidence="13">
    <location>
        <begin position="158"/>
        <end position="330"/>
    </location>
</feature>
<evidence type="ECO:0000256" key="12">
    <source>
        <dbReference type="SAM" id="SignalP"/>
    </source>
</evidence>
<evidence type="ECO:0000313" key="16">
    <source>
        <dbReference type="Proteomes" id="UP001187315"/>
    </source>
</evidence>
<dbReference type="GO" id="GO:0005581">
    <property type="term" value="C:collagen trimer"/>
    <property type="evidence" value="ECO:0007669"/>
    <property type="project" value="UniProtKB-KW"/>
</dbReference>
<evidence type="ECO:0000256" key="3">
    <source>
        <dbReference type="ARBA" id="ARBA00022530"/>
    </source>
</evidence>
<dbReference type="InterPro" id="IPR002035">
    <property type="entry name" value="VWF_A"/>
</dbReference>
<dbReference type="FunFam" id="2.60.120.200:FF:000008">
    <property type="entry name" value="Collagen type XII alpha 1 chain"/>
    <property type="match status" value="1"/>
</dbReference>
<feature type="domain" description="Fibronectin type-III" evidence="14">
    <location>
        <begin position="825"/>
        <end position="915"/>
    </location>
</feature>
<keyword evidence="3" id="KW-0272">Extracellular matrix</keyword>
<proteinExistence type="inferred from homology"/>
<keyword evidence="7" id="KW-0176">Collagen</keyword>
<dbReference type="InterPro" id="IPR013320">
    <property type="entry name" value="ConA-like_dom_sf"/>
</dbReference>
<keyword evidence="8" id="KW-0325">Glycoprotein</keyword>
<reference evidence="15" key="1">
    <citation type="submission" date="2023-08" db="EMBL/GenBank/DDBJ databases">
        <title>Pelteobagrus vachellii genome.</title>
        <authorList>
            <person name="Liu H."/>
        </authorList>
    </citation>
    <scope>NUCLEOTIDE SEQUENCE</scope>
    <source>
        <strain evidence="15">PRFRI_2022a</strain>
        <tissue evidence="15">Muscle</tissue>
    </source>
</reference>
<dbReference type="Gene3D" id="3.40.50.410">
    <property type="entry name" value="von Willebrand factor, type A domain"/>
    <property type="match status" value="2"/>
</dbReference>
<evidence type="ECO:0000256" key="6">
    <source>
        <dbReference type="ARBA" id="ARBA00022889"/>
    </source>
</evidence>
<dbReference type="FunFam" id="2.60.40.10:FF:000489">
    <property type="entry name" value="collagen alpha-1(XII) chain isoform X1"/>
    <property type="match status" value="1"/>
</dbReference>
<dbReference type="SMART" id="SM00060">
    <property type="entry name" value="FN3"/>
    <property type="match status" value="8"/>
</dbReference>
<dbReference type="EMBL" id="JAVHJS010000015">
    <property type="protein sequence ID" value="KAK2834149.1"/>
    <property type="molecule type" value="Genomic_DNA"/>
</dbReference>
<evidence type="ECO:0000313" key="15">
    <source>
        <dbReference type="EMBL" id="KAK2834149.1"/>
    </source>
</evidence>
<keyword evidence="5" id="KW-0677">Repeat</keyword>
<feature type="compositionally biased region" description="Acidic residues" evidence="11">
    <location>
        <begin position="1795"/>
        <end position="1804"/>
    </location>
</feature>
<dbReference type="InterPro" id="IPR013783">
    <property type="entry name" value="Ig-like_fold"/>
</dbReference>
<feature type="domain" description="Fibronectin type-III" evidence="14">
    <location>
        <begin position="540"/>
        <end position="627"/>
    </location>
</feature>
<feature type="signal peptide" evidence="12">
    <location>
        <begin position="1"/>
        <end position="27"/>
    </location>
</feature>
<dbReference type="InterPro" id="IPR036116">
    <property type="entry name" value="FN3_sf"/>
</dbReference>
<evidence type="ECO:0000256" key="10">
    <source>
        <dbReference type="ARBA" id="ARBA00049648"/>
    </source>
</evidence>
<dbReference type="FunFam" id="2.60.40.10:FF:000480">
    <property type="entry name" value="Collagen, type XII, alpha 1"/>
    <property type="match status" value="1"/>
</dbReference>
<comment type="caution">
    <text evidence="15">The sequence shown here is derived from an EMBL/GenBank/DDBJ whole genome shotgun (WGS) entry which is preliminary data.</text>
</comment>
<dbReference type="CDD" id="cd01482">
    <property type="entry name" value="vWA_collagen_alphaI-XII-like"/>
    <property type="match status" value="2"/>
</dbReference>
<dbReference type="PROSITE" id="PS50853">
    <property type="entry name" value="FN3"/>
    <property type="match status" value="8"/>
</dbReference>
<name>A0AA88SEH5_TACVA</name>
<dbReference type="SMART" id="SM00327">
    <property type="entry name" value="VWA"/>
    <property type="match status" value="2"/>
</dbReference>
<keyword evidence="2" id="KW-0964">Secreted</keyword>
<accession>A0AA88SEH5</accession>
<feature type="region of interest" description="Disordered" evidence="11">
    <location>
        <begin position="117"/>
        <end position="139"/>
    </location>
</feature>
<dbReference type="SUPFAM" id="SSF49265">
    <property type="entry name" value="Fibronectin type III"/>
    <property type="match status" value="7"/>
</dbReference>
<dbReference type="InterPro" id="IPR003961">
    <property type="entry name" value="FN3_dom"/>
</dbReference>
<keyword evidence="9" id="KW-0379">Hydroxylation</keyword>
<evidence type="ECO:0008006" key="17">
    <source>
        <dbReference type="Google" id="ProtNLM"/>
    </source>
</evidence>
<dbReference type="PANTHER" id="PTHR24020:SF15">
    <property type="entry name" value="COLLAGEN ALPHA-1(XIV) CHAIN"/>
    <property type="match status" value="1"/>
</dbReference>
<evidence type="ECO:0000256" key="9">
    <source>
        <dbReference type="ARBA" id="ARBA00023278"/>
    </source>
</evidence>
<dbReference type="SUPFAM" id="SSF53300">
    <property type="entry name" value="vWA-like"/>
    <property type="match status" value="2"/>
</dbReference>
<dbReference type="InterPro" id="IPR036465">
    <property type="entry name" value="vWFA_dom_sf"/>
</dbReference>
<dbReference type="Gene3D" id="2.60.120.200">
    <property type="match status" value="1"/>
</dbReference>
<evidence type="ECO:0000256" key="8">
    <source>
        <dbReference type="ARBA" id="ARBA00023180"/>
    </source>
</evidence>
<comment type="subcellular location">
    <subcellularLocation>
        <location evidence="1">Secreted</location>
        <location evidence="1">Extracellular space</location>
        <location evidence="1">Extracellular matrix</location>
    </subcellularLocation>
</comment>
<feature type="compositionally biased region" description="Gly residues" evidence="11">
    <location>
        <begin position="1569"/>
        <end position="1578"/>
    </location>
</feature>
<dbReference type="CDD" id="cd00063">
    <property type="entry name" value="FN3"/>
    <property type="match status" value="8"/>
</dbReference>
<dbReference type="InterPro" id="IPR050525">
    <property type="entry name" value="ECM_Assembly_Org"/>
</dbReference>
<dbReference type="FunFam" id="3.40.50.410:FF:000001">
    <property type="entry name" value="Collagen, type XII, alpha 1"/>
    <property type="match status" value="2"/>
</dbReference>
<keyword evidence="16" id="KW-1185">Reference proteome</keyword>
<dbReference type="Pfam" id="PF00092">
    <property type="entry name" value="VWA"/>
    <property type="match status" value="2"/>
</dbReference>
<dbReference type="FunFam" id="2.60.40.10:FF:000234">
    <property type="entry name" value="Collagen, type XII, alpha 1"/>
    <property type="match status" value="3"/>
</dbReference>
<feature type="chain" id="PRO_5041649950" description="Collagen alpha-1(XIV) chain" evidence="12">
    <location>
        <begin position="28"/>
        <end position="1867"/>
    </location>
</feature>
<dbReference type="PROSITE" id="PS50234">
    <property type="entry name" value="VWFA"/>
    <property type="match status" value="2"/>
</dbReference>
<evidence type="ECO:0000256" key="11">
    <source>
        <dbReference type="SAM" id="MobiDB-lite"/>
    </source>
</evidence>
<evidence type="ECO:0000256" key="5">
    <source>
        <dbReference type="ARBA" id="ARBA00022737"/>
    </source>
</evidence>
<organism evidence="15 16">
    <name type="scientific">Tachysurus vachellii</name>
    <name type="common">Darkbarbel catfish</name>
    <name type="synonym">Pelteobagrus vachellii</name>
    <dbReference type="NCBI Taxonomy" id="175792"/>
    <lineage>
        <taxon>Eukaryota</taxon>
        <taxon>Metazoa</taxon>
        <taxon>Chordata</taxon>
        <taxon>Craniata</taxon>
        <taxon>Vertebrata</taxon>
        <taxon>Euteleostomi</taxon>
        <taxon>Actinopterygii</taxon>
        <taxon>Neopterygii</taxon>
        <taxon>Teleostei</taxon>
        <taxon>Ostariophysi</taxon>
        <taxon>Siluriformes</taxon>
        <taxon>Bagridae</taxon>
        <taxon>Tachysurus</taxon>
    </lineage>
</organism>
<evidence type="ECO:0000256" key="7">
    <source>
        <dbReference type="ARBA" id="ARBA00023119"/>
    </source>
</evidence>
<feature type="compositionally biased region" description="Gly residues" evidence="11">
    <location>
        <begin position="1737"/>
        <end position="1746"/>
    </location>
</feature>
<dbReference type="GO" id="GO:0007155">
    <property type="term" value="P:cell adhesion"/>
    <property type="evidence" value="ECO:0007669"/>
    <property type="project" value="UniProtKB-KW"/>
</dbReference>
<dbReference type="Gene3D" id="2.60.40.10">
    <property type="entry name" value="Immunoglobulins"/>
    <property type="match status" value="8"/>
</dbReference>
<feature type="region of interest" description="Disordered" evidence="11">
    <location>
        <begin position="1779"/>
        <end position="1867"/>
    </location>
</feature>
<protein>
    <recommendedName>
        <fullName evidence="17">Collagen alpha-1(XIV) chain</fullName>
    </recommendedName>
</protein>
<keyword evidence="6" id="KW-0130">Cell adhesion</keyword>
<dbReference type="PANTHER" id="PTHR24020">
    <property type="entry name" value="COLLAGEN ALPHA"/>
    <property type="match status" value="1"/>
</dbReference>
<feature type="compositionally biased region" description="Low complexity" evidence="11">
    <location>
        <begin position="1488"/>
        <end position="1497"/>
    </location>
</feature>
<feature type="domain" description="Fibronectin type-III" evidence="14">
    <location>
        <begin position="734"/>
        <end position="824"/>
    </location>
</feature>
<evidence type="ECO:0000259" key="14">
    <source>
        <dbReference type="PROSITE" id="PS50853"/>
    </source>
</evidence>
<evidence type="ECO:0000256" key="4">
    <source>
        <dbReference type="ARBA" id="ARBA00022729"/>
    </source>
</evidence>
<feature type="compositionally biased region" description="Pro residues" evidence="11">
    <location>
        <begin position="1747"/>
        <end position="1759"/>
    </location>
</feature>
<dbReference type="GO" id="GO:0005615">
    <property type="term" value="C:extracellular space"/>
    <property type="evidence" value="ECO:0007669"/>
    <property type="project" value="TreeGrafter"/>
</dbReference>